<keyword evidence="3" id="KW-1003">Cell membrane</keyword>
<reference evidence="10 11" key="1">
    <citation type="submission" date="2019-10" db="EMBL/GenBank/DDBJ databases">
        <authorList>
            <person name="Dong K."/>
        </authorList>
    </citation>
    <scope>NUCLEOTIDE SEQUENCE [LARGE SCALE GENOMIC DNA]</scope>
    <source>
        <strain evidence="9">Dk386</strain>
        <strain evidence="10">dk386</strain>
        <strain evidence="11">dk771</strain>
        <strain evidence="8">Dk771</strain>
    </source>
</reference>
<evidence type="ECO:0000256" key="2">
    <source>
        <dbReference type="ARBA" id="ARBA00022448"/>
    </source>
</evidence>
<keyword evidence="6 7" id="KW-0472">Membrane</keyword>
<comment type="subcellular location">
    <subcellularLocation>
        <location evidence="1">Membrane</location>
        <topology evidence="1">Multi-pass membrane protein</topology>
    </subcellularLocation>
</comment>
<proteinExistence type="predicted"/>
<evidence type="ECO:0000313" key="10">
    <source>
        <dbReference type="Proteomes" id="UP000327478"/>
    </source>
</evidence>
<name>A0A5Q0P6X6_9GAMM</name>
<evidence type="ECO:0000313" key="9">
    <source>
        <dbReference type="EMBL" id="QGA11428.1"/>
    </source>
</evidence>
<feature type="transmembrane region" description="Helical" evidence="7">
    <location>
        <begin position="65"/>
        <end position="85"/>
    </location>
</feature>
<feature type="transmembrane region" description="Helical" evidence="7">
    <location>
        <begin position="6"/>
        <end position="27"/>
    </location>
</feature>
<dbReference type="EMBL" id="CP045650">
    <property type="protein sequence ID" value="QGA11428.1"/>
    <property type="molecule type" value="Genomic_DNA"/>
</dbReference>
<evidence type="ECO:0000256" key="5">
    <source>
        <dbReference type="ARBA" id="ARBA00022989"/>
    </source>
</evidence>
<organism evidence="8 11">
    <name type="scientific">Acinetobacter wanghuae</name>
    <dbReference type="NCBI Taxonomy" id="2662362"/>
    <lineage>
        <taxon>Bacteria</taxon>
        <taxon>Pseudomonadati</taxon>
        <taxon>Pseudomonadota</taxon>
        <taxon>Gammaproteobacteria</taxon>
        <taxon>Moraxellales</taxon>
        <taxon>Moraxellaceae</taxon>
        <taxon>Acinetobacter</taxon>
    </lineage>
</organism>
<dbReference type="InterPro" id="IPR004776">
    <property type="entry name" value="Mem_transp_PIN-like"/>
</dbReference>
<dbReference type="GO" id="GO:0055085">
    <property type="term" value="P:transmembrane transport"/>
    <property type="evidence" value="ECO:0007669"/>
    <property type="project" value="InterPro"/>
</dbReference>
<sequence length="311" mass="33967">MLDIIRLIIPIFITILLGYLTVSFGLLNKDHFKAMGLFVIKVALPCMLIVSISSQDFTTLLQVPYLVSFGLVSFVVFSIALFIYFKLFKQSLTHASVMAMGSSMSNTGFIGSGLLYLFLGEKAAIYFGMSFLLENFIVFLLFLICLEIGKSKTTFKNILKSGILSIIQNPIVIALFLGFVFSACDIVLPHILIKALQPIGQTAMPLGLLVIGGSLYGISIASQSNLARDAMIISTLKLILMPLLVYSLFLLFPSADAEMIFAGTLLASVSMVGIFAVFGQQYEMQKVPAILLICTLCSILSLSTVIHFLHV</sequence>
<dbReference type="AlphaFoldDB" id="A0A5Q0P6X6"/>
<dbReference type="EMBL" id="WITK01000020">
    <property type="protein sequence ID" value="MQW92992.1"/>
    <property type="molecule type" value="Genomic_DNA"/>
</dbReference>
<evidence type="ECO:0000256" key="7">
    <source>
        <dbReference type="SAM" id="Phobius"/>
    </source>
</evidence>
<keyword evidence="5 7" id="KW-1133">Transmembrane helix</keyword>
<dbReference type="PANTHER" id="PTHR36838">
    <property type="entry name" value="AUXIN EFFLUX CARRIER FAMILY PROTEIN"/>
    <property type="match status" value="1"/>
</dbReference>
<feature type="transmembrane region" description="Helical" evidence="7">
    <location>
        <begin position="199"/>
        <end position="218"/>
    </location>
</feature>
<dbReference type="Proteomes" id="UP000480556">
    <property type="component" value="Unassembled WGS sequence"/>
</dbReference>
<keyword evidence="2" id="KW-0813">Transport</keyword>
<feature type="transmembrane region" description="Helical" evidence="7">
    <location>
        <begin position="259"/>
        <end position="278"/>
    </location>
</feature>
<evidence type="ECO:0000256" key="4">
    <source>
        <dbReference type="ARBA" id="ARBA00022692"/>
    </source>
</evidence>
<evidence type="ECO:0000256" key="1">
    <source>
        <dbReference type="ARBA" id="ARBA00004141"/>
    </source>
</evidence>
<evidence type="ECO:0000256" key="3">
    <source>
        <dbReference type="ARBA" id="ARBA00022475"/>
    </source>
</evidence>
<accession>A0A5Q0P6X6</accession>
<feature type="transmembrane region" description="Helical" evidence="7">
    <location>
        <begin position="290"/>
        <end position="309"/>
    </location>
</feature>
<dbReference type="Proteomes" id="UP000327478">
    <property type="component" value="Chromosome"/>
</dbReference>
<evidence type="ECO:0000313" key="11">
    <source>
        <dbReference type="Proteomes" id="UP000480556"/>
    </source>
</evidence>
<dbReference type="PANTHER" id="PTHR36838:SF1">
    <property type="entry name" value="SLR1864 PROTEIN"/>
    <property type="match status" value="1"/>
</dbReference>
<evidence type="ECO:0000256" key="6">
    <source>
        <dbReference type="ARBA" id="ARBA00023136"/>
    </source>
</evidence>
<dbReference type="GO" id="GO:0016020">
    <property type="term" value="C:membrane"/>
    <property type="evidence" value="ECO:0007669"/>
    <property type="project" value="UniProtKB-SubCell"/>
</dbReference>
<evidence type="ECO:0008006" key="12">
    <source>
        <dbReference type="Google" id="ProtNLM"/>
    </source>
</evidence>
<evidence type="ECO:0000313" key="8">
    <source>
        <dbReference type="EMBL" id="MQW92992.1"/>
    </source>
</evidence>
<keyword evidence="10" id="KW-1185">Reference proteome</keyword>
<feature type="transmembrane region" description="Helical" evidence="7">
    <location>
        <begin position="97"/>
        <end position="119"/>
    </location>
</feature>
<dbReference type="Pfam" id="PF03547">
    <property type="entry name" value="Mem_trans"/>
    <property type="match status" value="1"/>
</dbReference>
<feature type="transmembrane region" description="Helical" evidence="7">
    <location>
        <begin position="170"/>
        <end position="193"/>
    </location>
</feature>
<dbReference type="RefSeq" id="WP_153371821.1">
    <property type="nucleotide sequence ID" value="NZ_CP045650.1"/>
</dbReference>
<gene>
    <name evidence="9" type="ORF">GFH30_08480</name>
    <name evidence="8" type="ORF">GHJ48_11430</name>
</gene>
<feature type="transmembrane region" description="Helical" evidence="7">
    <location>
        <begin position="230"/>
        <end position="253"/>
    </location>
</feature>
<feature type="transmembrane region" description="Helical" evidence="7">
    <location>
        <begin position="125"/>
        <end position="149"/>
    </location>
</feature>
<protein>
    <recommendedName>
        <fullName evidence="12">AEC family transporter</fullName>
    </recommendedName>
</protein>
<keyword evidence="4 7" id="KW-0812">Transmembrane</keyword>
<feature type="transmembrane region" description="Helical" evidence="7">
    <location>
        <begin position="34"/>
        <end position="53"/>
    </location>
</feature>